<evidence type="ECO:0000313" key="2">
    <source>
        <dbReference type="EMBL" id="CEO46055.1"/>
    </source>
</evidence>
<feature type="transmembrane region" description="Helical" evidence="1">
    <location>
        <begin position="526"/>
        <end position="544"/>
    </location>
</feature>
<accession>A0A0B7JTP7</accession>
<organism evidence="2">
    <name type="scientific">Bionectria ochroleuca</name>
    <name type="common">Gliocladium roseum</name>
    <dbReference type="NCBI Taxonomy" id="29856"/>
    <lineage>
        <taxon>Eukaryota</taxon>
        <taxon>Fungi</taxon>
        <taxon>Dikarya</taxon>
        <taxon>Ascomycota</taxon>
        <taxon>Pezizomycotina</taxon>
        <taxon>Sordariomycetes</taxon>
        <taxon>Hypocreomycetidae</taxon>
        <taxon>Hypocreales</taxon>
        <taxon>Bionectriaceae</taxon>
        <taxon>Clonostachys</taxon>
    </lineage>
</organism>
<evidence type="ECO:0000256" key="1">
    <source>
        <dbReference type="SAM" id="Phobius"/>
    </source>
</evidence>
<keyword evidence="1" id="KW-1133">Transmembrane helix</keyword>
<reference evidence="2" key="1">
    <citation type="submission" date="2015-01" db="EMBL/GenBank/DDBJ databases">
        <authorList>
            <person name="Durling Mikael"/>
        </authorList>
    </citation>
    <scope>NUCLEOTIDE SEQUENCE</scope>
</reference>
<protein>
    <submittedName>
        <fullName evidence="2">Uncharacterized protein</fullName>
    </submittedName>
</protein>
<name>A0A0B7JTP7_BIOOC</name>
<proteinExistence type="predicted"/>
<keyword evidence="1" id="KW-0472">Membrane</keyword>
<feature type="transmembrane region" description="Helical" evidence="1">
    <location>
        <begin position="492"/>
        <end position="514"/>
    </location>
</feature>
<dbReference type="EMBL" id="CDPU01000003">
    <property type="protein sequence ID" value="CEO46055.1"/>
    <property type="molecule type" value="Genomic_DNA"/>
</dbReference>
<gene>
    <name evidence="2" type="ORF">BN869_000002110_1</name>
</gene>
<feature type="transmembrane region" description="Helical" evidence="1">
    <location>
        <begin position="76"/>
        <end position="99"/>
    </location>
</feature>
<dbReference type="Gene3D" id="1.20.58.340">
    <property type="entry name" value="Magnesium transport protein CorA, transmembrane region"/>
    <property type="match status" value="1"/>
</dbReference>
<keyword evidence="1" id="KW-0812">Transmembrane</keyword>
<sequence>MASRQSKTKAYKAAQAPELEHAKSISQSFESFQQSQLSATTNINYVHYQSEGEPQELTLRSRTDITRLVILSSPRAWIDSISGLFILLNLIFSLTAFAARRISQQQHRILVRRNISPTLYISEILPIAQSFVYKDLVANPLMPAEQEKLQISALSFEALATRLTLPSAFIFALSRHYLPNGRGFRQLKIDNDASQVFDCWYFIPVRVQMEPQAGVAEDERGAGQMNPFHKLHLPNARRNIFRSCIGVFTRVDPASKKVTVVTFDFMHGRWCKVAQEPQTRIAEVMKHQRSTDETSTRHCNGAFVHLVYISSALRWWTNSLNSVNEQLIAYEMKLQSELDAAGVTPEATLTKLSRALHSISAHLHRYLSELKSLQGIVTDLIDFYASMYSDSEGEDEDEGLEKAKRGFNQVLSQIEASLDFATELEKKTQNILDLLFNRIQINSDRLLVANGRAMEEILRAMRADTDVGRKMADASHQLAVEMKRDSIAMRTIAIITMAFLPAATFATILSMPFFSDNPWLKEADRFWVWILFTVPATAGCFLFYRLWRKKSQRKVADEEEATSGGT</sequence>
<dbReference type="AlphaFoldDB" id="A0A0B7JTP7"/>